<dbReference type="RefSeq" id="WP_189415136.1">
    <property type="nucleotide sequence ID" value="NZ_BMYZ01000001.1"/>
</dbReference>
<evidence type="ECO:0000313" key="3">
    <source>
        <dbReference type="Proteomes" id="UP000619761"/>
    </source>
</evidence>
<organism evidence="2 3">
    <name type="scientific">Cellvibrio zantedeschiae</name>
    <dbReference type="NCBI Taxonomy" id="1237077"/>
    <lineage>
        <taxon>Bacteria</taxon>
        <taxon>Pseudomonadati</taxon>
        <taxon>Pseudomonadota</taxon>
        <taxon>Gammaproteobacteria</taxon>
        <taxon>Cellvibrionales</taxon>
        <taxon>Cellvibrionaceae</taxon>
        <taxon>Cellvibrio</taxon>
    </lineage>
</organism>
<protein>
    <recommendedName>
        <fullName evidence="4">DUF1318 domain-containing protein</fullName>
    </recommendedName>
</protein>
<gene>
    <name evidence="2" type="ORF">GCM10011613_01550</name>
</gene>
<feature type="signal peptide" evidence="1">
    <location>
        <begin position="1"/>
        <end position="24"/>
    </location>
</feature>
<keyword evidence="3" id="KW-1185">Reference proteome</keyword>
<reference evidence="3" key="1">
    <citation type="journal article" date="2019" name="Int. J. Syst. Evol. Microbiol.">
        <title>The Global Catalogue of Microorganisms (GCM) 10K type strain sequencing project: providing services to taxonomists for standard genome sequencing and annotation.</title>
        <authorList>
            <consortium name="The Broad Institute Genomics Platform"/>
            <consortium name="The Broad Institute Genome Sequencing Center for Infectious Disease"/>
            <person name="Wu L."/>
            <person name="Ma J."/>
        </authorList>
    </citation>
    <scope>NUCLEOTIDE SEQUENCE [LARGE SCALE GENOMIC DNA]</scope>
    <source>
        <strain evidence="3">KCTC 32239</strain>
    </source>
</reference>
<feature type="chain" id="PRO_5045550552" description="DUF1318 domain-containing protein" evidence="1">
    <location>
        <begin position="25"/>
        <end position="117"/>
    </location>
</feature>
<accession>A0ABQ3AMZ6</accession>
<evidence type="ECO:0008006" key="4">
    <source>
        <dbReference type="Google" id="ProtNLM"/>
    </source>
</evidence>
<keyword evidence="1" id="KW-0732">Signal</keyword>
<proteinExistence type="predicted"/>
<sequence>MKIFKLIKPVLCAALLVISLPLMAMTLQQAMSSLGDVKAQGLVGEKPDGYLGVVTNSGNADEIVKLINEARLAQYQRLAKDNNIALADVQAMAGQKAIEKTQSGQYIQVNQKWAKKP</sequence>
<dbReference type="Pfam" id="PF07027">
    <property type="entry name" value="DUF1318"/>
    <property type="match status" value="1"/>
</dbReference>
<name>A0ABQ3AMZ6_9GAMM</name>
<dbReference type="PIRSF" id="PIRSF025560">
    <property type="entry name" value="UCP025560"/>
    <property type="match status" value="1"/>
</dbReference>
<dbReference type="EMBL" id="BMYZ01000001">
    <property type="protein sequence ID" value="GGY61802.1"/>
    <property type="molecule type" value="Genomic_DNA"/>
</dbReference>
<comment type="caution">
    <text evidence="2">The sequence shown here is derived from an EMBL/GenBank/DDBJ whole genome shotgun (WGS) entry which is preliminary data.</text>
</comment>
<evidence type="ECO:0000256" key="1">
    <source>
        <dbReference type="SAM" id="SignalP"/>
    </source>
</evidence>
<evidence type="ECO:0000313" key="2">
    <source>
        <dbReference type="EMBL" id="GGY61802.1"/>
    </source>
</evidence>
<dbReference type="InterPro" id="IPR008309">
    <property type="entry name" value="YdbL"/>
</dbReference>
<dbReference type="Proteomes" id="UP000619761">
    <property type="component" value="Unassembled WGS sequence"/>
</dbReference>